<evidence type="ECO:0000256" key="3">
    <source>
        <dbReference type="ARBA" id="ARBA00022746"/>
    </source>
</evidence>
<dbReference type="InterPro" id="IPR014105">
    <property type="entry name" value="Carotenoid/retinoid_OxRdtase"/>
</dbReference>
<dbReference type="PANTHER" id="PTHR43734:SF1">
    <property type="entry name" value="PHYTOENE DESATURASE"/>
    <property type="match status" value="1"/>
</dbReference>
<keyword evidence="8" id="KW-1185">Reference proteome</keyword>
<comment type="pathway">
    <text evidence="1 5">Carotenoid biosynthesis.</text>
</comment>
<evidence type="ECO:0000256" key="4">
    <source>
        <dbReference type="ARBA" id="ARBA00023002"/>
    </source>
</evidence>
<dbReference type="Proteomes" id="UP000624703">
    <property type="component" value="Unassembled WGS sequence"/>
</dbReference>
<evidence type="ECO:0000256" key="5">
    <source>
        <dbReference type="RuleBase" id="RU362075"/>
    </source>
</evidence>
<feature type="domain" description="Amine oxidase" evidence="6">
    <location>
        <begin position="20"/>
        <end position="488"/>
    </location>
</feature>
<keyword evidence="3 5" id="KW-0125">Carotenoid biosynthesis</keyword>
<dbReference type="GO" id="GO:0016627">
    <property type="term" value="F:oxidoreductase activity, acting on the CH-CH group of donors"/>
    <property type="evidence" value="ECO:0007669"/>
    <property type="project" value="UniProtKB-ARBA"/>
</dbReference>
<dbReference type="EMBL" id="JAENIM010000041">
    <property type="protein sequence ID" value="MBK1791866.1"/>
    <property type="molecule type" value="Genomic_DNA"/>
</dbReference>
<evidence type="ECO:0000313" key="7">
    <source>
        <dbReference type="EMBL" id="MBK1791866.1"/>
    </source>
</evidence>
<comment type="similarity">
    <text evidence="2 5">Belongs to the carotenoid/retinoid oxidoreductase family.</text>
</comment>
<sequence length="525" mass="59212">MSALMTRNKKKAAIVGAGPGGLATAMLLAQRGVKVDVFERADVVGGRTSIHSGAGFKFDLGPTFFMYPRVLREIFDTCGFDLDKELDMVRLDPQYRIIFGAGGQIDATSNLEKMKEEVARISPTDADALEHFFNDNREKLKAFEPILQRPFHGWKDLMDPGLLKLLPLLRPQLSLDGDLGRFFKDERIRLAFSFQSKYLGMSPFRCPSLFSILSFLEYEYGVYHPIGGCGQVTKVMAKLAEKMGVNIHLNDEVKGFDFDGKRVTKVRSASGMHATDATVLNADFARSMTRLVPDSLRNRWSDKQIDKKQFSCSTFMLYLGIKGKYDDLKHHTIYISKDYSDNLDQIENKMTLSDDPSFYVQNACVTDPSLSPEGMSTLYILLPVPHQTEKINWDEEQARYREIALDQLKKIGLDDVRERIEYEYMVTPKNWDEDYQIHLGATFNLAHTFKQMLHLRPRNRFEDLDGVYLTGGGTHPGSGLPVIFESARMSSKLALDDLGLSEHSAGSRIKNLLKSGPVRASARTA</sequence>
<dbReference type="InterPro" id="IPR008150">
    <property type="entry name" value="Phytoene_DH_bac_CS"/>
</dbReference>
<dbReference type="InterPro" id="IPR002937">
    <property type="entry name" value="Amino_oxidase"/>
</dbReference>
<dbReference type="PANTHER" id="PTHR43734">
    <property type="entry name" value="PHYTOENE DESATURASE"/>
    <property type="match status" value="1"/>
</dbReference>
<dbReference type="InterPro" id="IPR036188">
    <property type="entry name" value="FAD/NAD-bd_sf"/>
</dbReference>
<dbReference type="Pfam" id="PF01593">
    <property type="entry name" value="Amino_oxidase"/>
    <property type="match status" value="1"/>
</dbReference>
<dbReference type="RefSeq" id="WP_200311877.1">
    <property type="nucleotide sequence ID" value="NZ_JAENIM010000041.1"/>
</dbReference>
<dbReference type="SUPFAM" id="SSF51905">
    <property type="entry name" value="FAD/NAD(P)-binding domain"/>
    <property type="match status" value="1"/>
</dbReference>
<accession>A0A8J7MFM0</accession>
<organism evidence="7 8">
    <name type="scientific">Persicirhabdus sediminis</name>
    <dbReference type="NCBI Taxonomy" id="454144"/>
    <lineage>
        <taxon>Bacteria</taxon>
        <taxon>Pseudomonadati</taxon>
        <taxon>Verrucomicrobiota</taxon>
        <taxon>Verrucomicrobiia</taxon>
        <taxon>Verrucomicrobiales</taxon>
        <taxon>Verrucomicrobiaceae</taxon>
        <taxon>Persicirhabdus</taxon>
    </lineage>
</organism>
<dbReference type="PRINTS" id="PR00419">
    <property type="entry name" value="ADXRDTASE"/>
</dbReference>
<dbReference type="GO" id="GO:0016117">
    <property type="term" value="P:carotenoid biosynthetic process"/>
    <property type="evidence" value="ECO:0007669"/>
    <property type="project" value="UniProtKB-KW"/>
</dbReference>
<dbReference type="Gene3D" id="3.50.50.60">
    <property type="entry name" value="FAD/NAD(P)-binding domain"/>
    <property type="match status" value="2"/>
</dbReference>
<dbReference type="NCBIfam" id="TIGR02734">
    <property type="entry name" value="crtI_fam"/>
    <property type="match status" value="1"/>
</dbReference>
<proteinExistence type="inferred from homology"/>
<evidence type="ECO:0000256" key="2">
    <source>
        <dbReference type="ARBA" id="ARBA00006046"/>
    </source>
</evidence>
<comment type="caution">
    <text evidence="7">The sequence shown here is derived from an EMBL/GenBank/DDBJ whole genome shotgun (WGS) entry which is preliminary data.</text>
</comment>
<dbReference type="PROSITE" id="PS00982">
    <property type="entry name" value="PHYTOENE_DH"/>
    <property type="match status" value="1"/>
</dbReference>
<evidence type="ECO:0000259" key="6">
    <source>
        <dbReference type="Pfam" id="PF01593"/>
    </source>
</evidence>
<gene>
    <name evidence="7" type="primary">crtI</name>
    <name evidence="7" type="ORF">JIN82_11950</name>
</gene>
<reference evidence="7" key="1">
    <citation type="submission" date="2021-01" db="EMBL/GenBank/DDBJ databases">
        <title>Modified the classification status of verrucomicrobia.</title>
        <authorList>
            <person name="Feng X."/>
        </authorList>
    </citation>
    <scope>NUCLEOTIDE SEQUENCE</scope>
    <source>
        <strain evidence="7">_KCTC 22039</strain>
    </source>
</reference>
<dbReference type="AlphaFoldDB" id="A0A8J7MFM0"/>
<evidence type="ECO:0000313" key="8">
    <source>
        <dbReference type="Proteomes" id="UP000624703"/>
    </source>
</evidence>
<evidence type="ECO:0000256" key="1">
    <source>
        <dbReference type="ARBA" id="ARBA00004829"/>
    </source>
</evidence>
<keyword evidence="4 5" id="KW-0560">Oxidoreductase</keyword>
<name>A0A8J7MFM0_9BACT</name>
<protein>
    <submittedName>
        <fullName evidence="7">Phytoene desaturase</fullName>
    </submittedName>
</protein>